<protein>
    <recommendedName>
        <fullName evidence="3">5-methylcytosine-specific restriction enzyme subunit McrC</fullName>
    </recommendedName>
</protein>
<reference evidence="2" key="1">
    <citation type="journal article" date="2019" name="Int. J. Syst. Evol. Microbiol.">
        <title>The Global Catalogue of Microorganisms (GCM) 10K type strain sequencing project: providing services to taxonomists for standard genome sequencing and annotation.</title>
        <authorList>
            <consortium name="The Broad Institute Genomics Platform"/>
            <consortium name="The Broad Institute Genome Sequencing Center for Infectious Disease"/>
            <person name="Wu L."/>
            <person name="Ma J."/>
        </authorList>
    </citation>
    <scope>NUCLEOTIDE SEQUENCE [LARGE SCALE GENOMIC DNA]</scope>
    <source>
        <strain evidence="2">KCTC 22558</strain>
    </source>
</reference>
<evidence type="ECO:0000313" key="2">
    <source>
        <dbReference type="Proteomes" id="UP000643403"/>
    </source>
</evidence>
<organism evidence="1 2">
    <name type="scientific">Cognatilysobacter xinjiangensis</name>
    <dbReference type="NCBI Taxonomy" id="546892"/>
    <lineage>
        <taxon>Bacteria</taxon>
        <taxon>Pseudomonadati</taxon>
        <taxon>Pseudomonadota</taxon>
        <taxon>Gammaproteobacteria</taxon>
        <taxon>Lysobacterales</taxon>
        <taxon>Lysobacteraceae</taxon>
        <taxon>Cognatilysobacter</taxon>
    </lineage>
</organism>
<proteinExistence type="predicted"/>
<dbReference type="Pfam" id="PF10117">
    <property type="entry name" value="McrBC"/>
    <property type="match status" value="1"/>
</dbReference>
<comment type="caution">
    <text evidence="1">The sequence shown here is derived from an EMBL/GenBank/DDBJ whole genome shotgun (WGS) entry which is preliminary data.</text>
</comment>
<keyword evidence="2" id="KW-1185">Reference proteome</keyword>
<evidence type="ECO:0008006" key="3">
    <source>
        <dbReference type="Google" id="ProtNLM"/>
    </source>
</evidence>
<accession>A0ABQ3CDP1</accession>
<name>A0ABQ3CDP1_9GAMM</name>
<gene>
    <name evidence="1" type="ORF">GCM10008101_27870</name>
</gene>
<dbReference type="InterPro" id="IPR019292">
    <property type="entry name" value="McrC"/>
</dbReference>
<evidence type="ECO:0000313" key="1">
    <source>
        <dbReference type="EMBL" id="GGZ72062.1"/>
    </source>
</evidence>
<dbReference type="PANTHER" id="PTHR38733:SF1">
    <property type="entry name" value="TYPE IV METHYL-DIRECTED RESTRICTION ENZYME ECOKMCRBC"/>
    <property type="match status" value="1"/>
</dbReference>
<dbReference type="EMBL" id="BMXY01000005">
    <property type="protein sequence ID" value="GGZ72062.1"/>
    <property type="molecule type" value="Genomic_DNA"/>
</dbReference>
<sequence length="249" mass="28665">MFDVNRAENRLIVAALTKVANQTREASSWRLAHELERQLIDVPASRDAPADLRRWSTERLMSHYEPIRPWCELILGDRSPLSVFGEWRGRSLLFPMEKLYERYVEACLRRALPRETTLRAQSASQYLCTHNGRRLFQLRPDFLVEHGKSVSVLDAKWKLLDANDVDRNYGLSQPDFYQLFAYGHRYRKGDGVLVLIYPKCEAFSEPHEPFDLQDGVVLYACPFDLERGCLLSHPAVATFGPGRGASDQH</sequence>
<dbReference type="PANTHER" id="PTHR38733">
    <property type="entry name" value="PROTEIN MCRC"/>
    <property type="match status" value="1"/>
</dbReference>
<dbReference type="Proteomes" id="UP000643403">
    <property type="component" value="Unassembled WGS sequence"/>
</dbReference>